<dbReference type="GO" id="GO:0004842">
    <property type="term" value="F:ubiquitin-protein transferase activity"/>
    <property type="evidence" value="ECO:0007669"/>
    <property type="project" value="TreeGrafter"/>
</dbReference>
<dbReference type="InterPro" id="IPR002110">
    <property type="entry name" value="Ankyrin_rpt"/>
</dbReference>
<dbReference type="PANTHER" id="PTHR24171">
    <property type="entry name" value="ANKYRIN REPEAT DOMAIN-CONTAINING PROTEIN 39-RELATED"/>
    <property type="match status" value="1"/>
</dbReference>
<dbReference type="PROSITE" id="PS50297">
    <property type="entry name" value="ANK_REP_REGION"/>
    <property type="match status" value="1"/>
</dbReference>
<dbReference type="GO" id="GO:0085020">
    <property type="term" value="P:protein K6-linked ubiquitination"/>
    <property type="evidence" value="ECO:0007669"/>
    <property type="project" value="TreeGrafter"/>
</dbReference>
<dbReference type="OMA" id="IELDAYK"/>
<dbReference type="GeneID" id="27691271"/>
<protein>
    <submittedName>
        <fullName evidence="4">Uncharacterized protein</fullName>
    </submittedName>
</protein>
<keyword evidence="5" id="KW-1185">Reference proteome</keyword>
<dbReference type="RefSeq" id="XP_016604545.1">
    <property type="nucleotide sequence ID" value="XM_016756248.1"/>
</dbReference>
<dbReference type="PROSITE" id="PS50088">
    <property type="entry name" value="ANK_REPEAT"/>
    <property type="match status" value="1"/>
</dbReference>
<dbReference type="InParanoid" id="A0A0L0H4R8"/>
<dbReference type="SUPFAM" id="SSF48403">
    <property type="entry name" value="Ankyrin repeat"/>
    <property type="match status" value="1"/>
</dbReference>
<name>A0A0L0H4R8_SPIPD</name>
<feature type="repeat" description="ANK" evidence="3">
    <location>
        <begin position="93"/>
        <end position="125"/>
    </location>
</feature>
<evidence type="ECO:0000313" key="5">
    <source>
        <dbReference type="Proteomes" id="UP000053201"/>
    </source>
</evidence>
<dbReference type="Proteomes" id="UP000053201">
    <property type="component" value="Unassembled WGS sequence"/>
</dbReference>
<sequence>MGSIEALFEAIKSSDSGKVRSLLLEDKTLTAQKHRDPTVKFDPDVELDAYKFLGAYIGSITALHLAILCGQDAIAKDIVERTLQDDLDITFGGGNTALHLATFLGARDIVKLLLEQGANRKITNAKGFAPVDVVDDGEMRALFAEES</sequence>
<accession>A0A0L0H4R8</accession>
<evidence type="ECO:0000256" key="1">
    <source>
        <dbReference type="ARBA" id="ARBA00022737"/>
    </source>
</evidence>
<keyword evidence="1" id="KW-0677">Repeat</keyword>
<dbReference type="SMART" id="SM00248">
    <property type="entry name" value="ANK"/>
    <property type="match status" value="2"/>
</dbReference>
<reference evidence="4 5" key="1">
    <citation type="submission" date="2009-08" db="EMBL/GenBank/DDBJ databases">
        <title>The Genome Sequence of Spizellomyces punctatus strain DAOM BR117.</title>
        <authorList>
            <consortium name="The Broad Institute Genome Sequencing Platform"/>
            <person name="Russ C."/>
            <person name="Cuomo C."/>
            <person name="Shea T."/>
            <person name="Young S.K."/>
            <person name="Zeng Q."/>
            <person name="Koehrsen M."/>
            <person name="Haas B."/>
            <person name="Borodovsky M."/>
            <person name="Guigo R."/>
            <person name="Alvarado L."/>
            <person name="Berlin A."/>
            <person name="Bochicchio J."/>
            <person name="Borenstein D."/>
            <person name="Chapman S."/>
            <person name="Chen Z."/>
            <person name="Engels R."/>
            <person name="Freedman E."/>
            <person name="Gellesch M."/>
            <person name="Goldberg J."/>
            <person name="Griggs A."/>
            <person name="Gujja S."/>
            <person name="Heiman D."/>
            <person name="Hepburn T."/>
            <person name="Howarth C."/>
            <person name="Jen D."/>
            <person name="Larson L."/>
            <person name="Lewis B."/>
            <person name="Mehta T."/>
            <person name="Park D."/>
            <person name="Pearson M."/>
            <person name="Roberts A."/>
            <person name="Saif S."/>
            <person name="Shenoy N."/>
            <person name="Sisk P."/>
            <person name="Stolte C."/>
            <person name="Sykes S."/>
            <person name="Thomson T."/>
            <person name="Walk T."/>
            <person name="White J."/>
            <person name="Yandava C."/>
            <person name="Burger G."/>
            <person name="Gray M.W."/>
            <person name="Holland P.W.H."/>
            <person name="King N."/>
            <person name="Lang F.B.F."/>
            <person name="Roger A.J."/>
            <person name="Ruiz-Trillo I."/>
            <person name="Lander E."/>
            <person name="Nusbaum C."/>
        </authorList>
    </citation>
    <scope>NUCLEOTIDE SEQUENCE [LARGE SCALE GENOMIC DNA]</scope>
    <source>
        <strain evidence="4 5">DAOM BR117</strain>
    </source>
</reference>
<dbReference type="InterPro" id="IPR036770">
    <property type="entry name" value="Ankyrin_rpt-contain_sf"/>
</dbReference>
<dbReference type="PANTHER" id="PTHR24171:SF8">
    <property type="entry name" value="BRCA1-ASSOCIATED RING DOMAIN PROTEIN 1"/>
    <property type="match status" value="1"/>
</dbReference>
<keyword evidence="2 3" id="KW-0040">ANK repeat</keyword>
<proteinExistence type="predicted"/>
<organism evidence="4 5">
    <name type="scientific">Spizellomyces punctatus (strain DAOM BR117)</name>
    <dbReference type="NCBI Taxonomy" id="645134"/>
    <lineage>
        <taxon>Eukaryota</taxon>
        <taxon>Fungi</taxon>
        <taxon>Fungi incertae sedis</taxon>
        <taxon>Chytridiomycota</taxon>
        <taxon>Chytridiomycota incertae sedis</taxon>
        <taxon>Chytridiomycetes</taxon>
        <taxon>Spizellomycetales</taxon>
        <taxon>Spizellomycetaceae</taxon>
        <taxon>Spizellomyces</taxon>
    </lineage>
</organism>
<gene>
    <name evidence="4" type="ORF">SPPG_08094</name>
</gene>
<evidence type="ECO:0000256" key="2">
    <source>
        <dbReference type="ARBA" id="ARBA00023043"/>
    </source>
</evidence>
<dbReference type="STRING" id="645134.A0A0L0H4R8"/>
<dbReference type="AlphaFoldDB" id="A0A0L0H4R8"/>
<dbReference type="EMBL" id="KQ257468">
    <property type="protein sequence ID" value="KNC96505.1"/>
    <property type="molecule type" value="Genomic_DNA"/>
</dbReference>
<dbReference type="VEuPathDB" id="FungiDB:SPPG_08094"/>
<dbReference type="eggNOG" id="ENOG502S6G5">
    <property type="taxonomic scope" value="Eukaryota"/>
</dbReference>
<evidence type="ECO:0000256" key="3">
    <source>
        <dbReference type="PROSITE-ProRule" id="PRU00023"/>
    </source>
</evidence>
<dbReference type="OrthoDB" id="194358at2759"/>
<evidence type="ECO:0000313" key="4">
    <source>
        <dbReference type="EMBL" id="KNC96505.1"/>
    </source>
</evidence>
<dbReference type="Pfam" id="PF12796">
    <property type="entry name" value="Ank_2"/>
    <property type="match status" value="1"/>
</dbReference>
<dbReference type="Gene3D" id="1.25.40.20">
    <property type="entry name" value="Ankyrin repeat-containing domain"/>
    <property type="match status" value="1"/>
</dbReference>